<keyword evidence="1" id="KW-1133">Transmembrane helix</keyword>
<dbReference type="AlphaFoldDB" id="A0A8K1FMN7"/>
<evidence type="ECO:0000259" key="3">
    <source>
        <dbReference type="PROSITE" id="PS50156"/>
    </source>
</evidence>
<keyword evidence="5" id="KW-1185">Reference proteome</keyword>
<evidence type="ECO:0000313" key="4">
    <source>
        <dbReference type="EMBL" id="TMW65057.1"/>
    </source>
</evidence>
<keyword evidence="1" id="KW-0812">Transmembrane</keyword>
<feature type="transmembrane region" description="Helical" evidence="1">
    <location>
        <begin position="302"/>
        <end position="321"/>
    </location>
</feature>
<dbReference type="Pfam" id="PF12349">
    <property type="entry name" value="Sterol-sensing"/>
    <property type="match status" value="1"/>
</dbReference>
<comment type="caution">
    <text evidence="4">The sequence shown here is derived from an EMBL/GenBank/DDBJ whole genome shotgun (WGS) entry which is preliminary data.</text>
</comment>
<dbReference type="Pfam" id="PF22314">
    <property type="entry name" value="NPC1_MLD"/>
    <property type="match status" value="1"/>
</dbReference>
<proteinExistence type="predicted"/>
<feature type="transmembrane region" description="Helical" evidence="1">
    <location>
        <begin position="835"/>
        <end position="857"/>
    </location>
</feature>
<dbReference type="PANTHER" id="PTHR45727">
    <property type="entry name" value="NPC INTRACELLULAR CHOLESTEROL TRANSPORTER 1"/>
    <property type="match status" value="1"/>
</dbReference>
<dbReference type="PANTHER" id="PTHR45727:SF9">
    <property type="entry name" value="SSD DOMAIN-CONTAINING PROTEIN"/>
    <property type="match status" value="1"/>
</dbReference>
<evidence type="ECO:0000256" key="2">
    <source>
        <dbReference type="SAM" id="SignalP"/>
    </source>
</evidence>
<sequence length="1004" mass="112937">MTSALFRVGAACSRHPWRVSLLALVCSLVLCLGLQNVRVQSDPQKLWVPPDSVTATEQANFNDLFHPFFRVQQLIFYVDDEADKKHVSKHGDGVEGTCEDDEVKPVDDLIQKKYLLKMAELETAIREEVMNTPAGKLSLEDFCYRPIKGKGCLVTSPFQYWLGNRTLLEGDPDIKLTTACQTTDPTLKERSPCMDQNGVPVMRNVVFGGLSKDSCHENPDPCGETTPKAKALMVTFLLRNDLTNATYMQYVEMWEDQVFVNLASRFNAQILGDPVPYDGMKLAYMAQRSVADSLEVQTKQNAFIVFISYLVMFLYVSMSLGKFYHPIHSRFGLGFTGILIVLLSLGISMGVCSALFQMEVTMITLEVVPFLILAIGVDNMFILTNEFDRLLALRGLSSSMTSGTSVSGSRRRLEENEMLDQVLGETMANVGPSILVAAISECLAFLVGALTRIPALETFCIVAAVAVLADFVLQVTWFTSALVLDARRVRGRRYDLFPWLRQGIVLVPQKDESHGRRPSATEAWPYAGTNGGGLIKTFVERTYSPFVMRKSTKLIVLVTSLAFVLLSIVGSRDIPLGLEQELAVPTDFYLHEYFRVQTKYGEAGPPAYLVIGDGVDYTNGKTQTQLNQLIDELSGIRQYIQLPIYSWLHTFNQWRQMRYFLQEKIDDELCDCPVQPLDPFPYEVVNASHHSVFEPFFDGHITPNELFYPVVKNFSEISIDSQCCQQFGLCGAQYEGDLVFKTDEQGKINGIRGSRMRFQMNAMKNQTMFVNSYYYSHEITRKWSSRLGQVFPYTLYFVFYEQYSYIQGVALQSILLALLVVFGSIFLLMERNFRLSLIVTVCVLSMTLSLMGFIFVWNHSSTTATSINAVSVVNLLACVGLGVEFCIHMTHQFDFSRKNRLGITGNDHTKHAMSSVGASIISGITLTKFCGIGVLAFAPSMLFRVYFFRMYMGIVLLGFFHGMLLLPVLLSLFGQKAEYPNDFSTFLLSEEQEDTDEEANYSAY</sequence>
<dbReference type="OrthoDB" id="6510177at2759"/>
<dbReference type="Gene3D" id="1.20.1640.10">
    <property type="entry name" value="Multidrug efflux transporter AcrB transmembrane domain"/>
    <property type="match status" value="2"/>
</dbReference>
<feature type="domain" description="SSD" evidence="3">
    <location>
        <begin position="301"/>
        <end position="484"/>
    </location>
</feature>
<evidence type="ECO:0000256" key="1">
    <source>
        <dbReference type="SAM" id="Phobius"/>
    </source>
</evidence>
<feature type="signal peptide" evidence="2">
    <location>
        <begin position="1"/>
        <end position="33"/>
    </location>
</feature>
<feature type="transmembrane region" description="Helical" evidence="1">
    <location>
        <begin position="461"/>
        <end position="484"/>
    </location>
</feature>
<feature type="chain" id="PRO_5035464548" description="SSD domain-containing protein" evidence="2">
    <location>
        <begin position="34"/>
        <end position="1004"/>
    </location>
</feature>
<feature type="transmembrane region" description="Helical" evidence="1">
    <location>
        <begin position="554"/>
        <end position="571"/>
    </location>
</feature>
<keyword evidence="1" id="KW-0472">Membrane</keyword>
<feature type="transmembrane region" description="Helical" evidence="1">
    <location>
        <begin position="362"/>
        <end position="384"/>
    </location>
</feature>
<dbReference type="InterPro" id="IPR000731">
    <property type="entry name" value="SSD"/>
</dbReference>
<gene>
    <name evidence="4" type="ORF">Poli38472_009224</name>
</gene>
<evidence type="ECO:0000313" key="5">
    <source>
        <dbReference type="Proteomes" id="UP000794436"/>
    </source>
</evidence>
<dbReference type="GO" id="GO:0015918">
    <property type="term" value="P:sterol transport"/>
    <property type="evidence" value="ECO:0007669"/>
    <property type="project" value="TreeGrafter"/>
</dbReference>
<dbReference type="GO" id="GO:0032934">
    <property type="term" value="F:sterol binding"/>
    <property type="evidence" value="ECO:0007669"/>
    <property type="project" value="TreeGrafter"/>
</dbReference>
<dbReference type="InterPro" id="IPR053956">
    <property type="entry name" value="NPC1_MLD"/>
</dbReference>
<accession>A0A8K1FMN7</accession>
<feature type="transmembrane region" description="Helical" evidence="1">
    <location>
        <begin position="912"/>
        <end position="938"/>
    </location>
</feature>
<keyword evidence="2" id="KW-0732">Signal</keyword>
<feature type="transmembrane region" description="Helical" evidence="1">
    <location>
        <begin position="869"/>
        <end position="891"/>
    </location>
</feature>
<reference evidence="4" key="1">
    <citation type="submission" date="2019-03" db="EMBL/GenBank/DDBJ databases">
        <title>Long read genome sequence of the mycoparasitic Pythium oligandrum ATCC 38472 isolated from sugarbeet rhizosphere.</title>
        <authorList>
            <person name="Gaulin E."/>
        </authorList>
    </citation>
    <scope>NUCLEOTIDE SEQUENCE</scope>
    <source>
        <strain evidence="4">ATCC 38472_TT</strain>
    </source>
</reference>
<dbReference type="PROSITE" id="PS50156">
    <property type="entry name" value="SSD"/>
    <property type="match status" value="1"/>
</dbReference>
<name>A0A8K1FMN7_PYTOL</name>
<dbReference type="Proteomes" id="UP000794436">
    <property type="component" value="Unassembled WGS sequence"/>
</dbReference>
<feature type="transmembrane region" description="Helical" evidence="1">
    <location>
        <begin position="333"/>
        <end position="356"/>
    </location>
</feature>
<dbReference type="EMBL" id="SPLM01000038">
    <property type="protein sequence ID" value="TMW65057.1"/>
    <property type="molecule type" value="Genomic_DNA"/>
</dbReference>
<feature type="transmembrane region" description="Helical" evidence="1">
    <location>
        <begin position="950"/>
        <end position="973"/>
    </location>
</feature>
<dbReference type="GO" id="GO:0016020">
    <property type="term" value="C:membrane"/>
    <property type="evidence" value="ECO:0007669"/>
    <property type="project" value="TreeGrafter"/>
</dbReference>
<protein>
    <recommendedName>
        <fullName evidence="3">SSD domain-containing protein</fullName>
    </recommendedName>
</protein>
<feature type="transmembrane region" description="Helical" evidence="1">
    <location>
        <begin position="434"/>
        <end position="455"/>
    </location>
</feature>
<dbReference type="InterPro" id="IPR053958">
    <property type="entry name" value="HMGCR/SNAP/NPC1-like_SSD"/>
</dbReference>
<dbReference type="SUPFAM" id="SSF82866">
    <property type="entry name" value="Multidrug efflux transporter AcrB transmembrane domain"/>
    <property type="match status" value="2"/>
</dbReference>
<feature type="transmembrane region" description="Helical" evidence="1">
    <location>
        <begin position="809"/>
        <end position="828"/>
    </location>
</feature>
<organism evidence="4 5">
    <name type="scientific">Pythium oligandrum</name>
    <name type="common">Mycoparasitic fungus</name>
    <dbReference type="NCBI Taxonomy" id="41045"/>
    <lineage>
        <taxon>Eukaryota</taxon>
        <taxon>Sar</taxon>
        <taxon>Stramenopiles</taxon>
        <taxon>Oomycota</taxon>
        <taxon>Peronosporomycetes</taxon>
        <taxon>Pythiales</taxon>
        <taxon>Pythiaceae</taxon>
        <taxon>Pythium</taxon>
    </lineage>
</organism>